<gene>
    <name evidence="1" type="ORF">NDM98_08920</name>
</gene>
<dbReference type="Proteomes" id="UP001203665">
    <property type="component" value="Unassembled WGS sequence"/>
</dbReference>
<name>A0ABT0XI73_9BACI</name>
<dbReference type="EMBL" id="JAMQJY010000001">
    <property type="protein sequence ID" value="MCM2675603.1"/>
    <property type="molecule type" value="Genomic_DNA"/>
</dbReference>
<comment type="caution">
    <text evidence="1">The sequence shown here is derived from an EMBL/GenBank/DDBJ whole genome shotgun (WGS) entry which is preliminary data.</text>
</comment>
<accession>A0ABT0XI73</accession>
<protein>
    <submittedName>
        <fullName evidence="1">Uncharacterized protein</fullName>
    </submittedName>
</protein>
<organism evidence="1 2">
    <name type="scientific">Alkalicoccobacillus plakortidis</name>
    <dbReference type="NCBI Taxonomy" id="444060"/>
    <lineage>
        <taxon>Bacteria</taxon>
        <taxon>Bacillati</taxon>
        <taxon>Bacillota</taxon>
        <taxon>Bacilli</taxon>
        <taxon>Bacillales</taxon>
        <taxon>Bacillaceae</taxon>
        <taxon>Alkalicoccobacillus</taxon>
    </lineage>
</organism>
<keyword evidence="2" id="KW-1185">Reference proteome</keyword>
<evidence type="ECO:0000313" key="2">
    <source>
        <dbReference type="Proteomes" id="UP001203665"/>
    </source>
</evidence>
<dbReference type="RefSeq" id="WP_251606516.1">
    <property type="nucleotide sequence ID" value="NZ_JAMQJY010000001.1"/>
</dbReference>
<evidence type="ECO:0000313" key="1">
    <source>
        <dbReference type="EMBL" id="MCM2675603.1"/>
    </source>
</evidence>
<sequence length="88" mass="9863">MKAAEATKMAQQGKVNLVSKVVKEIESRIVEECEDGKPSLNIFTLGFEIKAVLQEVMAHFEGNEYDVAVDGDYLTIYWGYDDSEIEGQ</sequence>
<reference evidence="1" key="1">
    <citation type="submission" date="2022-06" db="EMBL/GenBank/DDBJ databases">
        <title>Alkalicoccobacillus porphyridii sp. nov., isolated from a marine red alga, Porphyridium purpureum and reclassification of Shouchella plakortidis and Shouchella gibsonii as Alkalicoccobacillus plakortidis comb. nov. and Alkalicoccobacillus gibsonii comb. nov.</title>
        <authorList>
            <person name="Kim K.H."/>
            <person name="Lee J.K."/>
            <person name="Han D.M."/>
            <person name="Baek J.H."/>
            <person name="Jeon C.O."/>
        </authorList>
    </citation>
    <scope>NUCLEOTIDE SEQUENCE</scope>
    <source>
        <strain evidence="1">DSM 19153</strain>
    </source>
</reference>
<proteinExistence type="predicted"/>